<dbReference type="CDD" id="cd00086">
    <property type="entry name" value="homeodomain"/>
    <property type="match status" value="1"/>
</dbReference>
<feature type="DNA-binding region" description="Homeobox" evidence="6">
    <location>
        <begin position="303"/>
        <end position="362"/>
    </location>
</feature>
<dbReference type="Gene3D" id="1.10.10.60">
    <property type="entry name" value="Homeodomain-like"/>
    <property type="match status" value="1"/>
</dbReference>
<dbReference type="AlphaFoldDB" id="A0A6J2TP38"/>
<evidence type="ECO:0000256" key="4">
    <source>
        <dbReference type="ARBA" id="ARBA00023242"/>
    </source>
</evidence>
<keyword evidence="4 6" id="KW-0539">Nucleus</keyword>
<feature type="region of interest" description="Disordered" evidence="8">
    <location>
        <begin position="257"/>
        <end position="304"/>
    </location>
</feature>
<evidence type="ECO:0000256" key="6">
    <source>
        <dbReference type="PROSITE-ProRule" id="PRU00108"/>
    </source>
</evidence>
<comment type="subcellular location">
    <subcellularLocation>
        <location evidence="1 6 7">Nucleus</location>
    </subcellularLocation>
</comment>
<evidence type="ECO:0000256" key="7">
    <source>
        <dbReference type="RuleBase" id="RU000682"/>
    </source>
</evidence>
<accession>A0A6J2TP38</accession>
<feature type="compositionally biased region" description="Low complexity" evidence="8">
    <location>
        <begin position="257"/>
        <end position="296"/>
    </location>
</feature>
<dbReference type="Pfam" id="PF00046">
    <property type="entry name" value="Homeodomain"/>
    <property type="match status" value="1"/>
</dbReference>
<evidence type="ECO:0000259" key="9">
    <source>
        <dbReference type="PROSITE" id="PS50071"/>
    </source>
</evidence>
<dbReference type="InterPro" id="IPR001356">
    <property type="entry name" value="HD"/>
</dbReference>
<dbReference type="CTD" id="33841"/>
<dbReference type="PANTHER" id="PTHR46808">
    <property type="entry name" value="H2.0-LIKE HOMEOBOX PROTEIN"/>
    <property type="match status" value="1"/>
</dbReference>
<keyword evidence="2 6" id="KW-0238">DNA-binding</keyword>
<dbReference type="Proteomes" id="UP000504634">
    <property type="component" value="Unplaced"/>
</dbReference>
<dbReference type="InterPro" id="IPR052497">
    <property type="entry name" value="H2.0_Homeobox_TF"/>
</dbReference>
<organism evidence="10 11">
    <name type="scientific">Drosophila lebanonensis</name>
    <name type="common">Fruit fly</name>
    <name type="synonym">Scaptodrosophila lebanonensis</name>
    <dbReference type="NCBI Taxonomy" id="7225"/>
    <lineage>
        <taxon>Eukaryota</taxon>
        <taxon>Metazoa</taxon>
        <taxon>Ecdysozoa</taxon>
        <taxon>Arthropoda</taxon>
        <taxon>Hexapoda</taxon>
        <taxon>Insecta</taxon>
        <taxon>Pterygota</taxon>
        <taxon>Neoptera</taxon>
        <taxon>Endopterygota</taxon>
        <taxon>Diptera</taxon>
        <taxon>Brachycera</taxon>
        <taxon>Muscomorpha</taxon>
        <taxon>Ephydroidea</taxon>
        <taxon>Drosophilidae</taxon>
        <taxon>Scaptodrosophila</taxon>
    </lineage>
</organism>
<feature type="compositionally biased region" description="Acidic residues" evidence="8">
    <location>
        <begin position="414"/>
        <end position="428"/>
    </location>
</feature>
<dbReference type="GO" id="GO:0043565">
    <property type="term" value="F:sequence-specific DNA binding"/>
    <property type="evidence" value="ECO:0007669"/>
    <property type="project" value="TreeGrafter"/>
</dbReference>
<dbReference type="PANTHER" id="PTHR46808:SF1">
    <property type="entry name" value="H2.0-LIKE HOMEOBOX PROTEIN"/>
    <property type="match status" value="1"/>
</dbReference>
<dbReference type="PROSITE" id="PS00027">
    <property type="entry name" value="HOMEOBOX_1"/>
    <property type="match status" value="1"/>
</dbReference>
<comment type="similarity">
    <text evidence="5">Belongs to the H2.0 homeobox family.</text>
</comment>
<feature type="domain" description="Homeobox" evidence="9">
    <location>
        <begin position="301"/>
        <end position="361"/>
    </location>
</feature>
<proteinExistence type="inferred from homology"/>
<dbReference type="InterPro" id="IPR009057">
    <property type="entry name" value="Homeodomain-like_sf"/>
</dbReference>
<dbReference type="OrthoDB" id="6159439at2759"/>
<dbReference type="RefSeq" id="XP_030377809.1">
    <property type="nucleotide sequence ID" value="XM_030521949.1"/>
</dbReference>
<keyword evidence="10" id="KW-1185">Reference proteome</keyword>
<evidence type="ECO:0000256" key="8">
    <source>
        <dbReference type="SAM" id="MobiDB-lite"/>
    </source>
</evidence>
<feature type="compositionally biased region" description="Low complexity" evidence="8">
    <location>
        <begin position="398"/>
        <end position="413"/>
    </location>
</feature>
<evidence type="ECO:0000313" key="11">
    <source>
        <dbReference type="RefSeq" id="XP_030377809.1"/>
    </source>
</evidence>
<dbReference type="GO" id="GO:0000981">
    <property type="term" value="F:DNA-binding transcription factor activity, RNA polymerase II-specific"/>
    <property type="evidence" value="ECO:0007669"/>
    <property type="project" value="InterPro"/>
</dbReference>
<protein>
    <submittedName>
        <fullName evidence="11">Homeobox protein H2.0</fullName>
    </submittedName>
</protein>
<evidence type="ECO:0000256" key="1">
    <source>
        <dbReference type="ARBA" id="ARBA00004123"/>
    </source>
</evidence>
<dbReference type="GO" id="GO:0005634">
    <property type="term" value="C:nucleus"/>
    <property type="evidence" value="ECO:0007669"/>
    <property type="project" value="UniProtKB-SubCell"/>
</dbReference>
<feature type="region of interest" description="Disordered" evidence="8">
    <location>
        <begin position="360"/>
        <end position="428"/>
    </location>
</feature>
<dbReference type="InterPro" id="IPR017970">
    <property type="entry name" value="Homeobox_CS"/>
</dbReference>
<dbReference type="SUPFAM" id="SSF46689">
    <property type="entry name" value="Homeodomain-like"/>
    <property type="match status" value="1"/>
</dbReference>
<dbReference type="SMART" id="SM00389">
    <property type="entry name" value="HOX"/>
    <property type="match status" value="1"/>
</dbReference>
<feature type="region of interest" description="Disordered" evidence="8">
    <location>
        <begin position="36"/>
        <end position="65"/>
    </location>
</feature>
<reference evidence="11" key="1">
    <citation type="submission" date="2025-08" db="UniProtKB">
        <authorList>
            <consortium name="RefSeq"/>
        </authorList>
    </citation>
    <scope>IDENTIFICATION</scope>
    <source>
        <strain evidence="11">11010-0011.00</strain>
        <tissue evidence="11">Whole body</tissue>
    </source>
</reference>
<gene>
    <name evidence="11" type="primary">LOC115626570</name>
</gene>
<evidence type="ECO:0000256" key="5">
    <source>
        <dbReference type="ARBA" id="ARBA00038504"/>
    </source>
</evidence>
<dbReference type="GeneID" id="115626570"/>
<evidence type="ECO:0000313" key="10">
    <source>
        <dbReference type="Proteomes" id="UP000504634"/>
    </source>
</evidence>
<evidence type="ECO:0000256" key="3">
    <source>
        <dbReference type="ARBA" id="ARBA00023155"/>
    </source>
</evidence>
<dbReference type="PRINTS" id="PR00024">
    <property type="entry name" value="HOMEOBOX"/>
</dbReference>
<sequence length="428" mass="46790">MLLQSVESANMEQSVPENLSTHAFGNCEMKLEPRVPEPSPICTDSETNVGDPRSPKSATKLNSTAGYAPSAAAGTAVATSPGTKMKLSFSVDRLLSVEKDQGDQARQCCDNNIYACCSFPNCFGGKTDADTQHTQGPIPVSPQSYAYGGLDKMYPNFYADYKSVLRPTPIRALGHSQDHVPPFPTLATNALVRFHQQHHQFQQQHHHQQHKSATLLHSASATSLLAPLNSLKSLQLSQQQHFLAKTQQLLDIPTTTHATTTTGAPTGAAATNAGAQNGGHNNNNSSHGSNMGGHVHNNGKRKRSWSRAVFTNLQRKGLEIQFQQQKYITKPDRRKLAARLNLTDAQVKVWFQNRRMKWRHTRENLKSGQEKPPSIPPPGTGNCPVSSKTIEGTSTTREVLSYSSDSCSSVELSEQADDDDNIEIDVVE</sequence>
<keyword evidence="3 6" id="KW-0371">Homeobox</keyword>
<dbReference type="InterPro" id="IPR020479">
    <property type="entry name" value="HD_metazoa"/>
</dbReference>
<name>A0A6J2TP38_DROLE</name>
<evidence type="ECO:0000256" key="2">
    <source>
        <dbReference type="ARBA" id="ARBA00023125"/>
    </source>
</evidence>
<dbReference type="PROSITE" id="PS50071">
    <property type="entry name" value="HOMEOBOX_2"/>
    <property type="match status" value="1"/>
</dbReference>
<feature type="compositionally biased region" description="Polar residues" evidence="8">
    <location>
        <begin position="383"/>
        <end position="397"/>
    </location>
</feature>